<dbReference type="EMBL" id="UGHK01000001">
    <property type="protein sequence ID" value="STO70285.1"/>
    <property type="molecule type" value="Genomic_DNA"/>
</dbReference>
<feature type="region of interest" description="Disordered" evidence="1">
    <location>
        <begin position="430"/>
        <end position="472"/>
    </location>
</feature>
<name>A0A377I4L8_AVIPA</name>
<sequence length="692" mass="72215">MATNSTSFYINLAGNISQQANRFGRDVSQFSNQSTASLAKLSSRIKSTASQFKGLGKSIGMVSNRINGIGNITIPVLGIGAVAGATTVGKSLLRTAADFEMAGIRMKQTFGERGDEATAWLKDFATNTPMAFGDVQNAMMRLQTAGIDPMNGSLQALVDYNAKVGGDAANLDGYISAISKGFIKGKLSMEEINPLLERNVKVFELLAQETGGKYTAEQMQKMLQEGKLGRRAIKALLRAMGKDAAGSAKEQMKTWDGLASNLGDTWTAMQARFMEHGAFDALKKELGNLITWLNENMEDGTLDEFAKTVSETLITGLNDLKSMAKEVKPVLESIGSVMSWLSEKAGGYGNIAKFAAALYGANKIARLGFGLGKGMYGFGKGTYGAGSTLWAAGKTLLGRGNVANFAANAVAGAEGVQSVYVVNMPDMGGFGGGKKRRNRRNQRKNSRPNRSISPQKQMKKVNTPSNNAMPKPKVFPTGQKLANGVKQATSAMKNTSLNVAKSTASITKSATTAIGKTVGKALPLVNTGLAIAQGAAVLLDDEASTKEKSESIGSIAGATAGAFIGQALIPIPVVGAAIGGFLGETIGGWLGEKVGEVIEDKPTQPPAEKLSSAVQNVGQAVGHFVSGEVGEKLASINPIDTKLNGLIEVKVKASEGLVTSVAKSNLNTNQANSSLGLSVLMGNSGQGLYGGA</sequence>
<dbReference type="RefSeq" id="WP_021724116.1">
    <property type="nucleotide sequence ID" value="NZ_PQVK01000080.1"/>
</dbReference>
<feature type="compositionally biased region" description="Basic residues" evidence="1">
    <location>
        <begin position="433"/>
        <end position="447"/>
    </location>
</feature>
<dbReference type="AlphaFoldDB" id="A0A377I4L8"/>
<feature type="domain" description="Tape measure protein N-terminal" evidence="2">
    <location>
        <begin position="91"/>
        <end position="275"/>
    </location>
</feature>
<reference evidence="3 4" key="1">
    <citation type="submission" date="2018-06" db="EMBL/GenBank/DDBJ databases">
        <authorList>
            <consortium name="Pathogen Informatics"/>
            <person name="Doyle S."/>
        </authorList>
    </citation>
    <scope>NUCLEOTIDE SEQUENCE [LARGE SCALE GENOMIC DNA]</scope>
    <source>
        <strain evidence="3 4">NCTC11296</strain>
    </source>
</reference>
<dbReference type="PANTHER" id="PTHR38812">
    <property type="entry name" value="MU-LIKE PROPHAGE FLUMU PROTEIN GP42"/>
    <property type="match status" value="1"/>
</dbReference>
<dbReference type="NCBIfam" id="TIGR02675">
    <property type="entry name" value="tape_meas_nterm"/>
    <property type="match status" value="1"/>
</dbReference>
<proteinExistence type="predicted"/>
<protein>
    <submittedName>
        <fullName evidence="3">Monofunctional biosynthetic peptidoglycan transglycosylase</fullName>
    </submittedName>
</protein>
<dbReference type="Pfam" id="PF20155">
    <property type="entry name" value="TMP_3"/>
    <property type="match status" value="1"/>
</dbReference>
<dbReference type="InterPro" id="IPR053058">
    <property type="entry name" value="Mulikevirus_tape_measure"/>
</dbReference>
<evidence type="ECO:0000256" key="1">
    <source>
        <dbReference type="SAM" id="MobiDB-lite"/>
    </source>
</evidence>
<dbReference type="InterPro" id="IPR013491">
    <property type="entry name" value="Tape_meas_N"/>
</dbReference>
<dbReference type="PANTHER" id="PTHR38812:SF2">
    <property type="entry name" value="MU-LIKE PROPHAGE FLUMU PROTEIN GP42"/>
    <property type="match status" value="1"/>
</dbReference>
<evidence type="ECO:0000259" key="2">
    <source>
        <dbReference type="Pfam" id="PF20155"/>
    </source>
</evidence>
<accession>A0A377I4L8</accession>
<gene>
    <name evidence="3" type="ORF">NCTC11296_00165</name>
</gene>
<organism evidence="3 4">
    <name type="scientific">Avibacterium paragallinarum</name>
    <name type="common">Haemophilus gallinarum</name>
    <dbReference type="NCBI Taxonomy" id="728"/>
    <lineage>
        <taxon>Bacteria</taxon>
        <taxon>Pseudomonadati</taxon>
        <taxon>Pseudomonadota</taxon>
        <taxon>Gammaproteobacteria</taxon>
        <taxon>Pasteurellales</taxon>
        <taxon>Pasteurellaceae</taxon>
        <taxon>Avibacterium</taxon>
    </lineage>
</organism>
<feature type="compositionally biased region" description="Polar residues" evidence="1">
    <location>
        <begin position="451"/>
        <end position="468"/>
    </location>
</feature>
<dbReference type="Proteomes" id="UP000254465">
    <property type="component" value="Unassembled WGS sequence"/>
</dbReference>
<evidence type="ECO:0000313" key="4">
    <source>
        <dbReference type="Proteomes" id="UP000254465"/>
    </source>
</evidence>
<evidence type="ECO:0000313" key="3">
    <source>
        <dbReference type="EMBL" id="STO70285.1"/>
    </source>
</evidence>